<evidence type="ECO:0000259" key="2">
    <source>
        <dbReference type="Pfam" id="PF13681"/>
    </source>
</evidence>
<dbReference type="InterPro" id="IPR025746">
    <property type="entry name" value="PilX_N_dom"/>
</dbReference>
<protein>
    <recommendedName>
        <fullName evidence="5">Type IV fimbrial biogenesis protein PilX</fullName>
    </recommendedName>
</protein>
<sequence length="185" mass="20135">MSPFTDLTTCMLSVTRKHQTGAALIVSLMLLIVLTLLGLSGMQSTIMQERMSNNVRDKGMAFQAAESALRGGENWVKDQGILTPQNGGSCTAPCDLVHLDDYIDMITQDFTWWKDNGRAYVGMPTGTVASAPRFIVEEHGTARQGYSLDPTASILPPRLYRITAIGVGSTTTAEAMIETLYARND</sequence>
<dbReference type="Pfam" id="PF14341">
    <property type="entry name" value="PilX_N"/>
    <property type="match status" value="1"/>
</dbReference>
<feature type="domain" description="PilX/PilW C-terminal" evidence="2">
    <location>
        <begin position="95"/>
        <end position="183"/>
    </location>
</feature>
<name>A0A3B1AAI4_9ZZZZ</name>
<evidence type="ECO:0000256" key="1">
    <source>
        <dbReference type="SAM" id="Phobius"/>
    </source>
</evidence>
<keyword evidence="1" id="KW-0472">Membrane</keyword>
<feature type="domain" description="Type 4 fimbrial biogenesis protein PilX N-terminal" evidence="3">
    <location>
        <begin position="21"/>
        <end position="70"/>
    </location>
</feature>
<dbReference type="Pfam" id="PF13681">
    <property type="entry name" value="PilX"/>
    <property type="match status" value="1"/>
</dbReference>
<evidence type="ECO:0000313" key="4">
    <source>
        <dbReference type="EMBL" id="VAW96862.1"/>
    </source>
</evidence>
<evidence type="ECO:0008006" key="5">
    <source>
        <dbReference type="Google" id="ProtNLM"/>
    </source>
</evidence>
<dbReference type="InterPro" id="IPR025205">
    <property type="entry name" value="PilX/PilW_C"/>
</dbReference>
<evidence type="ECO:0000259" key="3">
    <source>
        <dbReference type="Pfam" id="PF14341"/>
    </source>
</evidence>
<gene>
    <name evidence="4" type="ORF">MNBD_GAMMA19-721</name>
</gene>
<reference evidence="4" key="1">
    <citation type="submission" date="2018-06" db="EMBL/GenBank/DDBJ databases">
        <authorList>
            <person name="Zhirakovskaya E."/>
        </authorList>
    </citation>
    <scope>NUCLEOTIDE SEQUENCE</scope>
</reference>
<organism evidence="4">
    <name type="scientific">hydrothermal vent metagenome</name>
    <dbReference type="NCBI Taxonomy" id="652676"/>
    <lineage>
        <taxon>unclassified sequences</taxon>
        <taxon>metagenomes</taxon>
        <taxon>ecological metagenomes</taxon>
    </lineage>
</organism>
<keyword evidence="1" id="KW-0812">Transmembrane</keyword>
<accession>A0A3B1AAI4</accession>
<keyword evidence="1" id="KW-1133">Transmembrane helix</keyword>
<feature type="transmembrane region" description="Helical" evidence="1">
    <location>
        <begin position="20"/>
        <end position="42"/>
    </location>
</feature>
<dbReference type="EMBL" id="UOFV01000100">
    <property type="protein sequence ID" value="VAW96862.1"/>
    <property type="molecule type" value="Genomic_DNA"/>
</dbReference>
<proteinExistence type="predicted"/>
<dbReference type="AlphaFoldDB" id="A0A3B1AAI4"/>